<dbReference type="Pfam" id="PF03461">
    <property type="entry name" value="TRCF"/>
    <property type="match status" value="1"/>
</dbReference>
<dbReference type="Gene3D" id="3.40.50.11140">
    <property type="match status" value="1"/>
</dbReference>
<evidence type="ECO:0000256" key="9">
    <source>
        <dbReference type="HAMAP-Rule" id="MF_00969"/>
    </source>
</evidence>
<dbReference type="Pfam" id="PF00270">
    <property type="entry name" value="DEAD"/>
    <property type="match status" value="1"/>
</dbReference>
<dbReference type="Gene3D" id="3.90.1150.50">
    <property type="entry name" value="Transcription-repair-coupling factor, D7 domain"/>
    <property type="match status" value="1"/>
</dbReference>
<dbReference type="PROSITE" id="PS51192">
    <property type="entry name" value="HELICASE_ATP_BIND_1"/>
    <property type="match status" value="1"/>
</dbReference>
<evidence type="ECO:0000313" key="13">
    <source>
        <dbReference type="Proteomes" id="UP001501600"/>
    </source>
</evidence>
<evidence type="ECO:0000256" key="3">
    <source>
        <dbReference type="ARBA" id="ARBA00022763"/>
    </source>
</evidence>
<dbReference type="InterPro" id="IPR003711">
    <property type="entry name" value="CarD-like/TRCF_RID"/>
</dbReference>
<evidence type="ECO:0000256" key="8">
    <source>
        <dbReference type="ARBA" id="ARBA00023204"/>
    </source>
</evidence>
<gene>
    <name evidence="9 12" type="primary">mfd</name>
    <name evidence="12" type="ORF">GCM10025772_10430</name>
</gene>
<keyword evidence="3 9" id="KW-0227">DNA damage</keyword>
<reference evidence="13" key="1">
    <citation type="journal article" date="2019" name="Int. J. Syst. Evol. Microbiol.">
        <title>The Global Catalogue of Microorganisms (GCM) 10K type strain sequencing project: providing services to taxonomists for standard genome sequencing and annotation.</title>
        <authorList>
            <consortium name="The Broad Institute Genomics Platform"/>
            <consortium name="The Broad Institute Genome Sequencing Center for Infectious Disease"/>
            <person name="Wu L."/>
            <person name="Ma J."/>
        </authorList>
    </citation>
    <scope>NUCLEOTIDE SEQUENCE [LARGE SCALE GENOMIC DNA]</scope>
    <source>
        <strain evidence="13">JCM 18720</strain>
    </source>
</reference>
<proteinExistence type="inferred from homology"/>
<name>A0ABP9RY41_9GAMM</name>
<evidence type="ECO:0000313" key="12">
    <source>
        <dbReference type="EMBL" id="GAA5189028.1"/>
    </source>
</evidence>
<dbReference type="SMART" id="SM00982">
    <property type="entry name" value="TRCF"/>
    <property type="match status" value="1"/>
</dbReference>
<dbReference type="Proteomes" id="UP001501600">
    <property type="component" value="Unassembled WGS sequence"/>
</dbReference>
<evidence type="ECO:0000256" key="6">
    <source>
        <dbReference type="ARBA" id="ARBA00022840"/>
    </source>
</evidence>
<dbReference type="SUPFAM" id="SSF143517">
    <property type="entry name" value="TRCF domain-like"/>
    <property type="match status" value="1"/>
</dbReference>
<dbReference type="Gene3D" id="2.40.10.170">
    <property type="match status" value="1"/>
</dbReference>
<dbReference type="SMART" id="SM00490">
    <property type="entry name" value="HELICc"/>
    <property type="match status" value="1"/>
</dbReference>
<accession>A0ABP9RY41</accession>
<dbReference type="PANTHER" id="PTHR47964">
    <property type="entry name" value="ATP-DEPENDENT DNA HELICASE HOMOLOG RECG, CHLOROPLASTIC"/>
    <property type="match status" value="1"/>
</dbReference>
<keyword evidence="1 9" id="KW-0963">Cytoplasm</keyword>
<dbReference type="SMART" id="SM01058">
    <property type="entry name" value="CarD_TRCF"/>
    <property type="match status" value="1"/>
</dbReference>
<dbReference type="Pfam" id="PF21132">
    <property type="entry name" value="MFD_D3"/>
    <property type="match status" value="1"/>
</dbReference>
<dbReference type="PANTHER" id="PTHR47964:SF1">
    <property type="entry name" value="ATP-DEPENDENT DNA HELICASE HOMOLOG RECG, CHLOROPLASTIC"/>
    <property type="match status" value="1"/>
</dbReference>
<evidence type="ECO:0000259" key="10">
    <source>
        <dbReference type="PROSITE" id="PS51192"/>
    </source>
</evidence>
<dbReference type="Pfam" id="PF02559">
    <property type="entry name" value="CarD_TRCF_RID"/>
    <property type="match status" value="1"/>
</dbReference>
<dbReference type="SUPFAM" id="SSF52540">
    <property type="entry name" value="P-loop containing nucleoside triphosphate hydrolases"/>
    <property type="match status" value="4"/>
</dbReference>
<dbReference type="RefSeq" id="WP_345315992.1">
    <property type="nucleotide sequence ID" value="NZ_BAABLF010000006.1"/>
</dbReference>
<evidence type="ECO:0000256" key="2">
    <source>
        <dbReference type="ARBA" id="ARBA00022741"/>
    </source>
</evidence>
<dbReference type="Pfam" id="PF17757">
    <property type="entry name" value="UvrB_inter"/>
    <property type="match status" value="1"/>
</dbReference>
<comment type="function">
    <text evidence="9">Couples transcription and DNA repair by recognizing RNA polymerase (RNAP) stalled at DNA lesions. Mediates ATP-dependent release of RNAP and its truncated transcript from the DNA, and recruitment of nucleotide excision repair machinery to the damaged site.</text>
</comment>
<evidence type="ECO:0000256" key="7">
    <source>
        <dbReference type="ARBA" id="ARBA00023125"/>
    </source>
</evidence>
<dbReference type="InterPro" id="IPR005118">
    <property type="entry name" value="TRCF_C"/>
</dbReference>
<feature type="domain" description="Helicase ATP-binding" evidence="10">
    <location>
        <begin position="619"/>
        <end position="780"/>
    </location>
</feature>
<dbReference type="SUPFAM" id="SSF141259">
    <property type="entry name" value="CarD-like"/>
    <property type="match status" value="1"/>
</dbReference>
<comment type="subcellular location">
    <subcellularLocation>
        <location evidence="9">Cytoplasm</location>
    </subcellularLocation>
</comment>
<evidence type="ECO:0000256" key="5">
    <source>
        <dbReference type="ARBA" id="ARBA00022806"/>
    </source>
</evidence>
<evidence type="ECO:0000256" key="4">
    <source>
        <dbReference type="ARBA" id="ARBA00022801"/>
    </source>
</evidence>
<dbReference type="InterPro" id="IPR036101">
    <property type="entry name" value="CarD-like/TRCF_RID_sf"/>
</dbReference>
<dbReference type="Gene3D" id="3.40.50.11180">
    <property type="match status" value="1"/>
</dbReference>
<keyword evidence="4 9" id="KW-0378">Hydrolase</keyword>
<comment type="caution">
    <text evidence="12">The sequence shown here is derived from an EMBL/GenBank/DDBJ whole genome shotgun (WGS) entry which is preliminary data.</text>
</comment>
<dbReference type="PROSITE" id="PS51194">
    <property type="entry name" value="HELICASE_CTER"/>
    <property type="match status" value="1"/>
</dbReference>
<keyword evidence="8 9" id="KW-0234">DNA repair</keyword>
<dbReference type="Gene3D" id="3.40.50.300">
    <property type="entry name" value="P-loop containing nucleotide triphosphate hydrolases"/>
    <property type="match status" value="2"/>
</dbReference>
<dbReference type="InterPro" id="IPR027417">
    <property type="entry name" value="P-loop_NTPase"/>
</dbReference>
<sequence>MSRFSPLTPPALGPGDKQRLTGLAGAARSLCADALIRRDAGLTVLLTEDTPTALHLEQELRYLSREDYPVLLFPDRETLPYDSFSPHQDIVSQRLQALAALPTLKQGVLILPVPTALTRLCPVDFVAGNVLSFRRGQTLDINALRQQLAGAGYHHVEQVYEHGEFAVRGAIVDLFPMGAEQPFRLDLFDDELESIRPFDVDSQRSEGELTEIALLPAREFPTDEVGIEAFRFNYRQQFERISNEPESLYQQVSKGILPGGVEAYLPLFFEHTATVFDYLPKQVQLLSVGDIPGGCQHYLGDAQSRYDNQRVDPLRPLLPPEQLFLREEELFAAIKPHGRIALEQESGAITKAPQAKAEAITEIEVNHQLKRPLAPLLKGMPQWPRVLFSVESEGRREALLELLRSADLKPVTFEHWRDFAADDAPLGLIVSPLARSVWLSEEKLALITEQELLGSRVRQQRRSRSRRGVSSDTLIRNLAELKVGQPVVHLKHGVGRYLGLETLDAGGMVSEFLKLEYATGSKLYVPVSALHLISRYSGGDDTNAPLNKLGSEAWEKTRRKAAEKVRDVAAELLEIYAQREAKPGHRFALDKAEYARFTAGFPFEETADQANAIQAVLSDMRAPNAMDRLVCGDVGFGKTEVAMRAAFVAVHAGKQVAVLVPTTLLAQQHYENFLDRFADWPVRIEVMSRFKTASEQKKAMAALAEGKIDIIIGTHKLLQSDIRFTDLGLLVVDEEHRFGVRQKEKVKALRAEVDILTLTATPIPRTLNMAMSGMRDLSIIATPPKRRLSVKTFVRPQDPALVREALMREILRGGQVYYLHNSVETIDKCAEDLAALVPEARVVVAHGQMRERELERVMSDFHHGRFNLLVCTTIIETGIDIPSANTILIERADKFGLAQLHQLRGRVGRSHHQAYAYLLTPKEGKLTKDAQKRLEAIEQLEDLGAGFMLATQDLEIRGAGELLGDEQSGHIAKIGFTLYMEMLEQTVEALKAGQQPSMDQLLSEQTELELRIPALLPEDYIPHVNTRLSIYKQIASCRNEQALVEAKIELIDRFGRLPAATENLLALAKLKLRASQLGIRRIEASAKGGSFDFSEQTPVQATTLIALLQSQAGKLRMDGPTKLRFQQPMEDAAERIAAVNHWLDLVSADLHQEVHHS</sequence>
<keyword evidence="5" id="KW-0347">Helicase</keyword>
<dbReference type="EMBL" id="BAABLF010000006">
    <property type="protein sequence ID" value="GAA5189028.1"/>
    <property type="molecule type" value="Genomic_DNA"/>
</dbReference>
<dbReference type="CDD" id="cd17991">
    <property type="entry name" value="DEXHc_TRCF"/>
    <property type="match status" value="1"/>
</dbReference>
<dbReference type="InterPro" id="IPR037235">
    <property type="entry name" value="TRCF-like_C_D7"/>
</dbReference>
<feature type="domain" description="Helicase C-terminal" evidence="11">
    <location>
        <begin position="802"/>
        <end position="955"/>
    </location>
</feature>
<keyword evidence="7 9" id="KW-0238">DNA-binding</keyword>
<protein>
    <recommendedName>
        <fullName evidence="9">Transcription-repair-coupling factor</fullName>
        <shortName evidence="9">TRCF</shortName>
        <ecNumber evidence="9">3.6.4.-</ecNumber>
    </recommendedName>
</protein>
<evidence type="ECO:0000256" key="1">
    <source>
        <dbReference type="ARBA" id="ARBA00022490"/>
    </source>
</evidence>
<dbReference type="InterPro" id="IPR001650">
    <property type="entry name" value="Helicase_C-like"/>
</dbReference>
<dbReference type="InterPro" id="IPR041471">
    <property type="entry name" value="UvrB_inter"/>
</dbReference>
<dbReference type="InterPro" id="IPR011545">
    <property type="entry name" value="DEAD/DEAH_box_helicase_dom"/>
</dbReference>
<dbReference type="NCBIfam" id="NF007966">
    <property type="entry name" value="PRK10689.1"/>
    <property type="match status" value="1"/>
</dbReference>
<dbReference type="InterPro" id="IPR048635">
    <property type="entry name" value="MFD_D3"/>
</dbReference>
<keyword evidence="2 9" id="KW-0547">Nucleotide-binding</keyword>
<dbReference type="EC" id="3.6.4.-" evidence="9"/>
<dbReference type="CDD" id="cd18810">
    <property type="entry name" value="SF2_C_TRCF"/>
    <property type="match status" value="1"/>
</dbReference>
<dbReference type="Pfam" id="PF00271">
    <property type="entry name" value="Helicase_C"/>
    <property type="match status" value="1"/>
</dbReference>
<keyword evidence="6 9" id="KW-0067">ATP-binding</keyword>
<organism evidence="12 13">
    <name type="scientific">Ferrimonas gelatinilytica</name>
    <dbReference type="NCBI Taxonomy" id="1255257"/>
    <lineage>
        <taxon>Bacteria</taxon>
        <taxon>Pseudomonadati</taxon>
        <taxon>Pseudomonadota</taxon>
        <taxon>Gammaproteobacteria</taxon>
        <taxon>Alteromonadales</taxon>
        <taxon>Ferrimonadaceae</taxon>
        <taxon>Ferrimonas</taxon>
    </lineage>
</organism>
<dbReference type="InterPro" id="IPR004576">
    <property type="entry name" value="Mfd"/>
</dbReference>
<dbReference type="Gene3D" id="3.30.2060.10">
    <property type="entry name" value="Penicillin-binding protein 1b domain"/>
    <property type="match status" value="1"/>
</dbReference>
<dbReference type="SMART" id="SM00487">
    <property type="entry name" value="DEXDc"/>
    <property type="match status" value="1"/>
</dbReference>
<dbReference type="InterPro" id="IPR014001">
    <property type="entry name" value="Helicase_ATP-bd"/>
</dbReference>
<dbReference type="InterPro" id="IPR047112">
    <property type="entry name" value="RecG/Mfd"/>
</dbReference>
<comment type="similarity">
    <text evidence="9">In the C-terminal section; belongs to the helicase family. RecG subfamily.</text>
</comment>
<evidence type="ECO:0000259" key="11">
    <source>
        <dbReference type="PROSITE" id="PS51194"/>
    </source>
</evidence>
<comment type="similarity">
    <text evidence="9">In the N-terminal section; belongs to the UvrB family.</text>
</comment>
<dbReference type="HAMAP" id="MF_00969">
    <property type="entry name" value="TRCF"/>
    <property type="match status" value="1"/>
</dbReference>
<keyword evidence="13" id="KW-1185">Reference proteome</keyword>
<dbReference type="NCBIfam" id="TIGR00580">
    <property type="entry name" value="mfd"/>
    <property type="match status" value="1"/>
</dbReference>